<reference evidence="1" key="2">
    <citation type="submission" date="2021-04" db="EMBL/GenBank/DDBJ databases">
        <title>Genome-wide patterns of bracovirus chromosomal integration into multiple host tissues during parasitism.</title>
        <authorList>
            <person name="Chebbi M.A.C."/>
        </authorList>
    </citation>
    <scope>NUCLEOTIDE SEQUENCE</scope>
    <source>
        <tissue evidence="1">Whole body</tissue>
    </source>
</reference>
<gene>
    <name evidence="1" type="ORF">G9C98_001013</name>
</gene>
<reference evidence="1" key="1">
    <citation type="submission" date="2020-03" db="EMBL/GenBank/DDBJ databases">
        <authorList>
            <person name="Chebbi M.A."/>
            <person name="Drezen J.M."/>
        </authorList>
    </citation>
    <scope>NUCLEOTIDE SEQUENCE</scope>
    <source>
        <tissue evidence="1">Whole body</tissue>
    </source>
</reference>
<evidence type="ECO:0000313" key="2">
    <source>
        <dbReference type="Proteomes" id="UP000729913"/>
    </source>
</evidence>
<organism evidence="1 2">
    <name type="scientific">Cotesia typhae</name>
    <dbReference type="NCBI Taxonomy" id="2053667"/>
    <lineage>
        <taxon>Eukaryota</taxon>
        <taxon>Metazoa</taxon>
        <taxon>Ecdysozoa</taxon>
        <taxon>Arthropoda</taxon>
        <taxon>Hexapoda</taxon>
        <taxon>Insecta</taxon>
        <taxon>Pterygota</taxon>
        <taxon>Neoptera</taxon>
        <taxon>Endopterygota</taxon>
        <taxon>Hymenoptera</taxon>
        <taxon>Apocrita</taxon>
        <taxon>Ichneumonoidea</taxon>
        <taxon>Braconidae</taxon>
        <taxon>Microgastrinae</taxon>
        <taxon>Cotesia</taxon>
    </lineage>
</organism>
<keyword evidence="2" id="KW-1185">Reference proteome</keyword>
<comment type="caution">
    <text evidence="1">The sequence shown here is derived from an EMBL/GenBank/DDBJ whole genome shotgun (WGS) entry which is preliminary data.</text>
</comment>
<evidence type="ECO:0000313" key="1">
    <source>
        <dbReference type="EMBL" id="KAG8035585.1"/>
    </source>
</evidence>
<name>A0A8J5QMC1_9HYME</name>
<dbReference type="AlphaFoldDB" id="A0A8J5QMC1"/>
<dbReference type="Proteomes" id="UP000729913">
    <property type="component" value="Unassembled WGS sequence"/>
</dbReference>
<accession>A0A8J5QMC1</accession>
<dbReference type="EMBL" id="JAAOIC020000054">
    <property type="protein sequence ID" value="KAG8035585.1"/>
    <property type="molecule type" value="Genomic_DNA"/>
</dbReference>
<sequence length="111" mass="12701">MSRVYSQQREAFQVRRMRKRILPKPYPCGAQDSPHGGVAPQVPGLRAQFQSAQQLEDALIDPYGHKTVSLRLLRKSFPKKLRPPQALADPQFRPRAQLRPTGDFLVMCHCH</sequence>
<proteinExistence type="predicted"/>
<protein>
    <submittedName>
        <fullName evidence="1">Uncharacterized protein</fullName>
    </submittedName>
</protein>